<reference evidence="2" key="1">
    <citation type="submission" date="2017-04" db="EMBL/GenBank/DDBJ databases">
        <authorList>
            <person name="Varghese N."/>
            <person name="Submissions S."/>
        </authorList>
    </citation>
    <scope>NUCLEOTIDE SEQUENCE [LARGE SCALE GENOMIC DNA]</scope>
    <source>
        <strain evidence="2">Ballard 720</strain>
    </source>
</reference>
<dbReference type="Gene3D" id="1.20.120.450">
    <property type="entry name" value="dinb family like domain"/>
    <property type="match status" value="1"/>
</dbReference>
<gene>
    <name evidence="1" type="ORF">SAMN06295900_10550</name>
</gene>
<dbReference type="Proteomes" id="UP000192911">
    <property type="component" value="Unassembled WGS sequence"/>
</dbReference>
<dbReference type="PANTHER" id="PTHR36922:SF1">
    <property type="entry name" value="DUF1993 DOMAIN-CONTAINING PROTEIN"/>
    <property type="match status" value="1"/>
</dbReference>
<name>A0A1X7E8L1_TRICW</name>
<organism evidence="1 2">
    <name type="scientific">Trinickia caryophylli</name>
    <name type="common">Paraburkholderia caryophylli</name>
    <dbReference type="NCBI Taxonomy" id="28094"/>
    <lineage>
        <taxon>Bacteria</taxon>
        <taxon>Pseudomonadati</taxon>
        <taxon>Pseudomonadota</taxon>
        <taxon>Betaproteobacteria</taxon>
        <taxon>Burkholderiales</taxon>
        <taxon>Burkholderiaceae</taxon>
        <taxon>Trinickia</taxon>
    </lineage>
</organism>
<dbReference type="InterPro" id="IPR018531">
    <property type="entry name" value="DUF1993"/>
</dbReference>
<keyword evidence="2" id="KW-1185">Reference proteome</keyword>
<dbReference type="GeneID" id="95553866"/>
<evidence type="ECO:0000313" key="2">
    <source>
        <dbReference type="Proteomes" id="UP000192911"/>
    </source>
</evidence>
<dbReference type="STRING" id="28094.SAMN06295900_10550"/>
<dbReference type="Pfam" id="PF09351">
    <property type="entry name" value="DUF1993"/>
    <property type="match status" value="1"/>
</dbReference>
<dbReference type="OrthoDB" id="338237at2"/>
<dbReference type="InterPro" id="IPR034660">
    <property type="entry name" value="DinB/YfiT-like"/>
</dbReference>
<dbReference type="RefSeq" id="WP_085227321.1">
    <property type="nucleotide sequence ID" value="NZ_BSQD01000004.1"/>
</dbReference>
<dbReference type="AlphaFoldDB" id="A0A1X7E8L1"/>
<dbReference type="SUPFAM" id="SSF109854">
    <property type="entry name" value="DinB/YfiT-like putative metalloenzymes"/>
    <property type="match status" value="1"/>
</dbReference>
<evidence type="ECO:0008006" key="3">
    <source>
        <dbReference type="Google" id="ProtNLM"/>
    </source>
</evidence>
<accession>A0A1X7E8L1</accession>
<dbReference type="EMBL" id="FXAH01000005">
    <property type="protein sequence ID" value="SMF29387.1"/>
    <property type="molecule type" value="Genomic_DNA"/>
</dbReference>
<evidence type="ECO:0000313" key="1">
    <source>
        <dbReference type="EMBL" id="SMF29387.1"/>
    </source>
</evidence>
<dbReference type="PANTHER" id="PTHR36922">
    <property type="entry name" value="BLL2446 PROTEIN"/>
    <property type="match status" value="1"/>
</dbReference>
<protein>
    <recommendedName>
        <fullName evidence="3">DUF1993 domain-containing protein</fullName>
    </recommendedName>
</protein>
<proteinExistence type="predicted"/>
<sequence>MSLSMYEASVPVFERGLTNLRAILHKGQEHAHMKKIDPAVLLASRLFPDMHPLTRQIQIAADAAKFCVARLAALDPPKYEDVERTFDELDARLEKTMGYVRGIDAAALEGSKERIVKLTTSTSTLEFSGSRYLLHFALPNFFFHITTAYDILRHNGVELGKFDYLGRPGQPGQQ</sequence>